<dbReference type="Proteomes" id="UP001239414">
    <property type="component" value="Unassembled WGS sequence"/>
</dbReference>
<accession>A0ABT7FQC1</accession>
<keyword evidence="2" id="KW-1185">Reference proteome</keyword>
<dbReference type="EMBL" id="JASNUO010000006">
    <property type="protein sequence ID" value="MDK4247788.1"/>
    <property type="molecule type" value="Genomic_DNA"/>
</dbReference>
<protein>
    <submittedName>
        <fullName evidence="1">Uncharacterized protein</fullName>
    </submittedName>
</protein>
<gene>
    <name evidence="1" type="ORF">QPX34_07080</name>
</gene>
<comment type="caution">
    <text evidence="1">The sequence shown here is derived from an EMBL/GenBank/DDBJ whole genome shotgun (WGS) entry which is preliminary data.</text>
</comment>
<proteinExistence type="predicted"/>
<reference evidence="1 2" key="1">
    <citation type="submission" date="2023-05" db="EMBL/GenBank/DDBJ databases">
        <title>Metabolic capabilities are highly conserved among human nasal-associated Corynebacterium species in pangenomic analyses.</title>
        <authorList>
            <person name="Tran T.H."/>
            <person name="Roberts A.Q."/>
            <person name="Escapa I.F."/>
            <person name="Gao W."/>
            <person name="Conlan S."/>
            <person name="Kong H."/>
            <person name="Segre J.A."/>
            <person name="Kelly M.S."/>
            <person name="Lemon K.P."/>
        </authorList>
    </citation>
    <scope>NUCLEOTIDE SEQUENCE [LARGE SCALE GENOMIC DNA]</scope>
    <source>
        <strain evidence="1 2">KPL3802</strain>
    </source>
</reference>
<sequence>MTNVERALQVLEEARRLGEVRIDPHDAVEAIVQAGLLAPELPEPTFSFSDGTKAWFIEDGEEGYCIGATYIFNDEILLRTAAGKVKGAPSQMRKIGLALLAATNHTQEEA</sequence>
<organism evidence="1 2">
    <name type="scientific">Corynebacterium accolens</name>
    <dbReference type="NCBI Taxonomy" id="38284"/>
    <lineage>
        <taxon>Bacteria</taxon>
        <taxon>Bacillati</taxon>
        <taxon>Actinomycetota</taxon>
        <taxon>Actinomycetes</taxon>
        <taxon>Mycobacteriales</taxon>
        <taxon>Corynebacteriaceae</taxon>
        <taxon>Corynebacterium</taxon>
    </lineage>
</organism>
<evidence type="ECO:0000313" key="2">
    <source>
        <dbReference type="Proteomes" id="UP001239414"/>
    </source>
</evidence>
<dbReference type="RefSeq" id="WP_284612694.1">
    <property type="nucleotide sequence ID" value="NZ_JASNUO010000006.1"/>
</dbReference>
<evidence type="ECO:0000313" key="1">
    <source>
        <dbReference type="EMBL" id="MDK4247788.1"/>
    </source>
</evidence>
<name>A0ABT7FQC1_9CORY</name>